<keyword evidence="7" id="KW-1185">Reference proteome</keyword>
<comment type="caution">
    <text evidence="6">The sequence shown here is derived from an EMBL/GenBank/DDBJ whole genome shotgun (WGS) entry which is preliminary data.</text>
</comment>
<gene>
    <name evidence="6" type="primary">Larp4B-L</name>
    <name evidence="6" type="ORF">Hamer_G015405</name>
</gene>
<dbReference type="InterPro" id="IPR058699">
    <property type="entry name" value="RRM_LARP4/4B"/>
</dbReference>
<feature type="compositionally biased region" description="Polar residues" evidence="4">
    <location>
        <begin position="1253"/>
        <end position="1262"/>
    </location>
</feature>
<feature type="compositionally biased region" description="Low complexity" evidence="4">
    <location>
        <begin position="1014"/>
        <end position="1102"/>
    </location>
</feature>
<dbReference type="GO" id="GO:0045727">
    <property type="term" value="P:positive regulation of translation"/>
    <property type="evidence" value="ECO:0007669"/>
    <property type="project" value="TreeGrafter"/>
</dbReference>
<feature type="compositionally biased region" description="Basic and acidic residues" evidence="4">
    <location>
        <begin position="1310"/>
        <end position="1338"/>
    </location>
</feature>
<reference evidence="6" key="1">
    <citation type="journal article" date="2021" name="Sci. Adv.">
        <title>The American lobster genome reveals insights on longevity, neural, and immune adaptations.</title>
        <authorList>
            <person name="Polinski J.M."/>
            <person name="Zimin A.V."/>
            <person name="Clark K.F."/>
            <person name="Kohn A.B."/>
            <person name="Sadowski N."/>
            <person name="Timp W."/>
            <person name="Ptitsyn A."/>
            <person name="Khanna P."/>
            <person name="Romanova D.Y."/>
            <person name="Williams P."/>
            <person name="Greenwood S.J."/>
            <person name="Moroz L.L."/>
            <person name="Walt D.R."/>
            <person name="Bodnar A.G."/>
        </authorList>
    </citation>
    <scope>NUCLEOTIDE SEQUENCE</scope>
    <source>
        <strain evidence="6">GMGI-L3</strain>
    </source>
</reference>
<dbReference type="SUPFAM" id="SSF46785">
    <property type="entry name" value="Winged helix' DNA-binding domain"/>
    <property type="match status" value="1"/>
</dbReference>
<feature type="region of interest" description="Disordered" evidence="4">
    <location>
        <begin position="587"/>
        <end position="713"/>
    </location>
</feature>
<dbReference type="Pfam" id="PF26088">
    <property type="entry name" value="RRM_LARP4"/>
    <property type="match status" value="1"/>
</dbReference>
<feature type="region of interest" description="Disordered" evidence="4">
    <location>
        <begin position="488"/>
        <end position="533"/>
    </location>
</feature>
<dbReference type="PROSITE" id="PS50961">
    <property type="entry name" value="HTH_LA"/>
    <property type="match status" value="1"/>
</dbReference>
<evidence type="ECO:0000259" key="5">
    <source>
        <dbReference type="PROSITE" id="PS50961"/>
    </source>
</evidence>
<feature type="compositionally biased region" description="Basic and acidic residues" evidence="4">
    <location>
        <begin position="607"/>
        <end position="620"/>
    </location>
</feature>
<keyword evidence="1" id="KW-0597">Phosphoprotein</keyword>
<dbReference type="Pfam" id="PF05383">
    <property type="entry name" value="La"/>
    <property type="match status" value="1"/>
</dbReference>
<dbReference type="CDD" id="cd12430">
    <property type="entry name" value="RRM_LARP4_5_like"/>
    <property type="match status" value="1"/>
</dbReference>
<sequence>MGREQWQHRSDFSFYPFMNGDVAKQYCGACPPTPGPMAVESPVEASTSSPNTSLPVEAGTTTGQPPGKTALVPKTTEDMAAAAQNKEQEGNAKACTSLSSSQQNGEVSPESGQPSASPLPTPLPTPPPSSRSSVSVEDGKDPDKKEEESPENKTKEHLTTSETQGTQTTPAQTPTPSTPAQTPPAQPQQSIQQTRDQIKQEVAQQVEYFFSRGRTSTEEYPKSGRQESLKCGGDVDWEGIVHHEFVPRAQTLNKEFYLEVLKHLREAVRKKRPEAWTNKTWMLHHDNAPAHGSLVIGDFLAKHEPTSVPQPPHSGFGPCRLFLVPKVERENLSNDPYLISQMDSDQYVPVFILANCSQFKNITKDHSIIVEALKESPFVQLDEENNRVRPNYKRCIVILREIPESTPVDEIESMFKSEECPKVVSCEFVHNSSWYVTFESDEDAQKAYWYLRGVVKTFKDKPILARIKTKPISRLGCLSVLPSYGNKGAGEGKEGTAPPSTPGSAGLQSGPGTPASSSNFNNPGNQRFMYPTPSSANANTYSYSYTTPTTPMPTAFFYPNMMQWTPPGGFYDINSFLQFNGLSPQAAFKPPTNHNIRYPNSRRNSKHRDGGRYDKGDSRHNSGAGLGNSGGSSNHGSHPGHYHPNQRPHPSHHRPQASQSPSQSSHRVSQPPPPTTGAPTPPPPPPPPPPPQPPASLSAAPGGNNHDSFAHSDFSIASQSNLYTSFSPPMVSATPVIHNIEKKEVVTVSKASSSSSTLPVSTQSLGQTATSTAAPSSSSTSMLNSSTTETPPPPTASSSSPAISSTVTTTSSTSQPPLHQQIHPPSQHQQPPPPHRHHQYQHMQQPLGPPPHRNNYGNDHYHHHHPHHMTRDPQPPRQFFENWYHHRSRGIRRRPRREEEIAMSGSGRGGMPQRGGLSQPPNMDSSKPGGNHQEVAPPPPPPPQFDLEAAAFPPLPSSDEQVPVTEEKRPPEPIPSAWGSDTQRFSDVMKGTAKPRPTSQSSHRDKELPLEPFTPTSSNSPSPSSTVTASPTVTSLQALAAANQASQAPSTSTTLPSNSVDATSMALNTSSNTSSAPTAAPTSISSTTLGNSSVSSNSSSANKVDAKPGPRDQRGVRDDRRPGSSGGPRDRRDGVRDHPRDYQRDSARNTGGRDRDHRPLRENNLRTGKENRPVTSRPWKEEKVDADGWITKGPKEPRCHREMNRDQWERPESRDTRTQHLVNGDSSPPSSPKPQKTDTKSSSEESCVEETKVTTTQPLNNNDGEHKTSWAEMAWASKDDMERLAAEVKEKDEQEKIKKQRLSTRPQQKPQEKVLISRERDGRPMRRDGPPRENRLSTDRGTTSFRPRDSARPKSPK</sequence>
<dbReference type="SUPFAM" id="SSF54928">
    <property type="entry name" value="RNA-binding domain, RBD"/>
    <property type="match status" value="1"/>
</dbReference>
<dbReference type="InterPro" id="IPR036390">
    <property type="entry name" value="WH_DNA-bd_sf"/>
</dbReference>
<organism evidence="6 7">
    <name type="scientific">Homarus americanus</name>
    <name type="common">American lobster</name>
    <dbReference type="NCBI Taxonomy" id="6706"/>
    <lineage>
        <taxon>Eukaryota</taxon>
        <taxon>Metazoa</taxon>
        <taxon>Ecdysozoa</taxon>
        <taxon>Arthropoda</taxon>
        <taxon>Crustacea</taxon>
        <taxon>Multicrustacea</taxon>
        <taxon>Malacostraca</taxon>
        <taxon>Eumalacostraca</taxon>
        <taxon>Eucarida</taxon>
        <taxon>Decapoda</taxon>
        <taxon>Pleocyemata</taxon>
        <taxon>Astacidea</taxon>
        <taxon>Nephropoidea</taxon>
        <taxon>Nephropidae</taxon>
        <taxon>Homarus</taxon>
    </lineage>
</organism>
<feature type="compositionally biased region" description="Basic residues" evidence="4">
    <location>
        <begin position="638"/>
        <end position="655"/>
    </location>
</feature>
<feature type="region of interest" description="Disordered" evidence="4">
    <location>
        <begin position="31"/>
        <end position="199"/>
    </location>
</feature>
<feature type="compositionally biased region" description="Low complexity" evidence="4">
    <location>
        <begin position="656"/>
        <end position="669"/>
    </location>
</feature>
<protein>
    <submittedName>
        <fullName evidence="6">La-related protein Larp4B-like</fullName>
    </submittedName>
</protein>
<dbReference type="PANTHER" id="PTHR22792:SF131">
    <property type="entry name" value="LA-RELATED PROTEIN LARP4B"/>
    <property type="match status" value="1"/>
</dbReference>
<feature type="compositionally biased region" description="Polar residues" evidence="4">
    <location>
        <begin position="94"/>
        <end position="113"/>
    </location>
</feature>
<feature type="compositionally biased region" description="Basic and acidic residues" evidence="4">
    <location>
        <begin position="1193"/>
        <end position="1218"/>
    </location>
</feature>
<feature type="domain" description="HTH La-type RNA-binding" evidence="5">
    <location>
        <begin position="309"/>
        <end position="398"/>
    </location>
</feature>
<dbReference type="EMBL" id="JAHLQT010003055">
    <property type="protein sequence ID" value="KAG7176600.1"/>
    <property type="molecule type" value="Genomic_DNA"/>
</dbReference>
<evidence type="ECO:0000313" key="7">
    <source>
        <dbReference type="Proteomes" id="UP000747542"/>
    </source>
</evidence>
<feature type="compositionally biased region" description="Pro residues" evidence="4">
    <location>
        <begin position="117"/>
        <end position="129"/>
    </location>
</feature>
<feature type="region of interest" description="Disordered" evidence="4">
    <location>
        <begin position="746"/>
        <end position="1357"/>
    </location>
</feature>
<feature type="compositionally biased region" description="Basic and acidic residues" evidence="4">
    <location>
        <begin position="1277"/>
        <end position="1297"/>
    </location>
</feature>
<feature type="compositionally biased region" description="Basic and acidic residues" evidence="4">
    <location>
        <begin position="1104"/>
        <end position="1186"/>
    </location>
</feature>
<feature type="compositionally biased region" description="Low complexity" evidence="4">
    <location>
        <begin position="796"/>
        <end position="829"/>
    </location>
</feature>
<feature type="compositionally biased region" description="Pro residues" evidence="4">
    <location>
        <begin position="670"/>
        <end position="694"/>
    </location>
</feature>
<feature type="compositionally biased region" description="Polar residues" evidence="4">
    <location>
        <begin position="502"/>
        <end position="525"/>
    </location>
</feature>
<keyword evidence="2 3" id="KW-0694">RNA-binding</keyword>
<dbReference type="InterPro" id="IPR036388">
    <property type="entry name" value="WH-like_DNA-bd_sf"/>
</dbReference>
<feature type="compositionally biased region" description="Basic and acidic residues" evidence="4">
    <location>
        <begin position="137"/>
        <end position="159"/>
    </location>
</feature>
<dbReference type="GO" id="GO:0010494">
    <property type="term" value="C:cytoplasmic stress granule"/>
    <property type="evidence" value="ECO:0007669"/>
    <property type="project" value="TreeGrafter"/>
</dbReference>
<dbReference type="Gene3D" id="1.10.10.10">
    <property type="entry name" value="Winged helix-like DNA-binding domain superfamily/Winged helix DNA-binding domain"/>
    <property type="match status" value="1"/>
</dbReference>
<dbReference type="InterPro" id="IPR045180">
    <property type="entry name" value="La_dom_prot"/>
</dbReference>
<evidence type="ECO:0000256" key="4">
    <source>
        <dbReference type="SAM" id="MobiDB-lite"/>
    </source>
</evidence>
<dbReference type="GO" id="GO:0005829">
    <property type="term" value="C:cytosol"/>
    <property type="evidence" value="ECO:0007669"/>
    <property type="project" value="TreeGrafter"/>
</dbReference>
<accession>A0A8J5N9U9</accession>
<feature type="compositionally biased region" description="Basic residues" evidence="4">
    <location>
        <begin position="885"/>
        <end position="895"/>
    </location>
</feature>
<feature type="compositionally biased region" description="Polar residues" evidence="4">
    <location>
        <begin position="44"/>
        <end position="64"/>
    </location>
</feature>
<dbReference type="Proteomes" id="UP000747542">
    <property type="component" value="Unassembled WGS sequence"/>
</dbReference>
<name>A0A8J5N9U9_HOMAM</name>
<dbReference type="SMART" id="SM00715">
    <property type="entry name" value="LA"/>
    <property type="match status" value="1"/>
</dbReference>
<feature type="compositionally biased region" description="Low complexity" evidence="4">
    <location>
        <begin position="160"/>
        <end position="180"/>
    </location>
</feature>
<feature type="compositionally biased region" description="Basic and acidic residues" evidence="4">
    <location>
        <begin position="1346"/>
        <end position="1357"/>
    </location>
</feature>
<evidence type="ECO:0000313" key="6">
    <source>
        <dbReference type="EMBL" id="KAG7176600.1"/>
    </source>
</evidence>
<feature type="compositionally biased region" description="Low complexity" evidence="4">
    <location>
        <begin position="746"/>
        <end position="789"/>
    </location>
</feature>
<dbReference type="PANTHER" id="PTHR22792">
    <property type="entry name" value="LUPUS LA PROTEIN-RELATED"/>
    <property type="match status" value="1"/>
</dbReference>
<evidence type="ECO:0000256" key="3">
    <source>
        <dbReference type="PROSITE-ProRule" id="PRU00332"/>
    </source>
</evidence>
<dbReference type="InterPro" id="IPR035979">
    <property type="entry name" value="RBD_domain_sf"/>
</dbReference>
<dbReference type="InterPro" id="IPR036397">
    <property type="entry name" value="RNaseH_sf"/>
</dbReference>
<dbReference type="InterPro" id="IPR006630">
    <property type="entry name" value="La_HTH"/>
</dbReference>
<proteinExistence type="predicted"/>
<dbReference type="GO" id="GO:0003730">
    <property type="term" value="F:mRNA 3'-UTR binding"/>
    <property type="evidence" value="ECO:0007669"/>
    <property type="project" value="TreeGrafter"/>
</dbReference>
<dbReference type="Gene3D" id="3.30.420.10">
    <property type="entry name" value="Ribonuclease H-like superfamily/Ribonuclease H"/>
    <property type="match status" value="1"/>
</dbReference>
<evidence type="ECO:0000256" key="1">
    <source>
        <dbReference type="ARBA" id="ARBA00022553"/>
    </source>
</evidence>
<evidence type="ECO:0000256" key="2">
    <source>
        <dbReference type="ARBA" id="ARBA00022884"/>
    </source>
</evidence>